<evidence type="ECO:0000313" key="14">
    <source>
        <dbReference type="Ensembl" id="ENSCSAVP00000003795.1"/>
    </source>
</evidence>
<evidence type="ECO:0000256" key="9">
    <source>
        <dbReference type="ARBA" id="ARBA00023242"/>
    </source>
</evidence>
<reference evidence="14" key="3">
    <citation type="submission" date="2025-09" db="UniProtKB">
        <authorList>
            <consortium name="Ensembl"/>
        </authorList>
    </citation>
    <scope>IDENTIFICATION</scope>
</reference>
<dbReference type="GeneTree" id="ENSGT00940000154101"/>
<evidence type="ECO:0000256" key="12">
    <source>
        <dbReference type="ARBA" id="ARBA00039249"/>
    </source>
</evidence>
<proteinExistence type="inferred from homology"/>
<evidence type="ECO:0000256" key="5">
    <source>
        <dbReference type="ARBA" id="ARBA00022490"/>
    </source>
</evidence>
<dbReference type="PANTHER" id="PTHR15505">
    <property type="entry name" value="RIIA DOMAIN-CONTAINING PROTEIN 1"/>
    <property type="match status" value="1"/>
</dbReference>
<dbReference type="PANTHER" id="PTHR15505:SF3">
    <property type="entry name" value="CILIOGENESIS-ASSOCIATED TTC17-INTERACTING PROTEIN"/>
    <property type="match status" value="1"/>
</dbReference>
<dbReference type="OMA" id="SPGCCMI"/>
<dbReference type="eggNOG" id="ENOG502QPJE">
    <property type="taxonomic scope" value="Eukaryota"/>
</dbReference>
<dbReference type="GO" id="GO:0030041">
    <property type="term" value="P:actin filament polymerization"/>
    <property type="evidence" value="ECO:0007669"/>
    <property type="project" value="TreeGrafter"/>
</dbReference>
<dbReference type="CDD" id="cd22973">
    <property type="entry name" value="DD_CATIP"/>
    <property type="match status" value="1"/>
</dbReference>
<evidence type="ECO:0000256" key="6">
    <source>
        <dbReference type="ARBA" id="ARBA00022794"/>
    </source>
</evidence>
<dbReference type="InterPro" id="IPR048777">
    <property type="entry name" value="CATIP_N"/>
</dbReference>
<dbReference type="AlphaFoldDB" id="H2YEP7"/>
<accession>H2YEP7</accession>
<keyword evidence="9" id="KW-0539">Nucleus</keyword>
<keyword evidence="15" id="KW-1185">Reference proteome</keyword>
<dbReference type="InterPro" id="IPR047501">
    <property type="entry name" value="DD_CATIP"/>
</dbReference>
<comment type="subcellular location">
    <subcellularLocation>
        <location evidence="2">Cell membrane</location>
    </subcellularLocation>
    <subcellularLocation>
        <location evidence="3">Cytoplasm</location>
        <location evidence="3">Cytoskeleton</location>
    </subcellularLocation>
    <subcellularLocation>
        <location evidence="1">Nucleus</location>
    </subcellularLocation>
</comment>
<dbReference type="Ensembl" id="ENSCSAVT00000003852.1">
    <property type="protein sequence ID" value="ENSCSAVP00000003795.1"/>
    <property type="gene ID" value="ENSCSAVG00000002244.1"/>
</dbReference>
<protein>
    <recommendedName>
        <fullName evidence="12">Ciliogenesis-associated TTC17-interacting protein</fullName>
    </recommendedName>
</protein>
<dbReference type="HOGENOM" id="CLU_041155_0_0_1"/>
<dbReference type="GO" id="GO:0005634">
    <property type="term" value="C:nucleus"/>
    <property type="evidence" value="ECO:0007669"/>
    <property type="project" value="UniProtKB-SubCell"/>
</dbReference>
<dbReference type="GO" id="GO:0044782">
    <property type="term" value="P:cilium organization"/>
    <property type="evidence" value="ECO:0007669"/>
    <property type="project" value="TreeGrafter"/>
</dbReference>
<keyword evidence="7" id="KW-0472">Membrane</keyword>
<dbReference type="GO" id="GO:0005856">
    <property type="term" value="C:cytoskeleton"/>
    <property type="evidence" value="ECO:0007669"/>
    <property type="project" value="UniProtKB-SubCell"/>
</dbReference>
<dbReference type="STRING" id="51511.ENSCSAVP00000003795"/>
<name>H2YEP7_CIOSA</name>
<dbReference type="InParanoid" id="H2YEP7"/>
<feature type="domain" description="Ciliogenesis-associated TTC17-interacting protein N-terminal" evidence="13">
    <location>
        <begin position="13"/>
        <end position="242"/>
    </location>
</feature>
<evidence type="ECO:0000256" key="10">
    <source>
        <dbReference type="ARBA" id="ARBA00037538"/>
    </source>
</evidence>
<organism evidence="14 15">
    <name type="scientific">Ciona savignyi</name>
    <name type="common">Pacific transparent sea squirt</name>
    <dbReference type="NCBI Taxonomy" id="51511"/>
    <lineage>
        <taxon>Eukaryota</taxon>
        <taxon>Metazoa</taxon>
        <taxon>Chordata</taxon>
        <taxon>Tunicata</taxon>
        <taxon>Ascidiacea</taxon>
        <taxon>Phlebobranchia</taxon>
        <taxon>Cionidae</taxon>
        <taxon>Ciona</taxon>
    </lineage>
</organism>
<evidence type="ECO:0000256" key="2">
    <source>
        <dbReference type="ARBA" id="ARBA00004236"/>
    </source>
</evidence>
<dbReference type="SUPFAM" id="SSF47391">
    <property type="entry name" value="Dimerization-anchoring domain of cAMP-dependent PK regulatory subunit"/>
    <property type="match status" value="1"/>
</dbReference>
<dbReference type="Pfam" id="PF21772">
    <property type="entry name" value="CATIP_N"/>
    <property type="match status" value="1"/>
</dbReference>
<evidence type="ECO:0000256" key="8">
    <source>
        <dbReference type="ARBA" id="ARBA00023212"/>
    </source>
</evidence>
<keyword evidence="8" id="KW-0206">Cytoskeleton</keyword>
<evidence type="ECO:0000259" key="13">
    <source>
        <dbReference type="Pfam" id="PF21772"/>
    </source>
</evidence>
<evidence type="ECO:0000256" key="3">
    <source>
        <dbReference type="ARBA" id="ARBA00004245"/>
    </source>
</evidence>
<evidence type="ECO:0000256" key="1">
    <source>
        <dbReference type="ARBA" id="ARBA00004123"/>
    </source>
</evidence>
<sequence>TESDKNARADETALAFLKNIDPEELALCYFRDELVTVSEGGTTVGEFTASIEKVTRSGEELILVHASSHGKVDDTPMGTTISTYLRPTGLQVVEQEHIEFVKVPGHELEKKTGIECDPETGDLTVKRIVTQGHEVRKSQHQFKADQVAGLVTEGTNLLLQRLFMRQGLSGEVCFITLDSDSGHLVKASYQPLPERSQKVGKKEIQVSGIERRVASVGDIPYTWQSFFMPDGHLTMRVQIGSPAIVTLEKVPRLIERDIPEPKPVFDKKRLMWEEDMEMNSRFLQRKEELKAGHEQYLRGHPDATALIADFFQFLLLRRPDDVVGFAAEFFSSFSPKNTPGKSFKARLV</sequence>
<evidence type="ECO:0000256" key="4">
    <source>
        <dbReference type="ARBA" id="ARBA00022475"/>
    </source>
</evidence>
<evidence type="ECO:0000313" key="15">
    <source>
        <dbReference type="Proteomes" id="UP000007875"/>
    </source>
</evidence>
<keyword evidence="6" id="KW-0970">Cilium biogenesis/degradation</keyword>
<evidence type="ECO:0000256" key="11">
    <source>
        <dbReference type="ARBA" id="ARBA00037938"/>
    </source>
</evidence>
<reference evidence="14" key="2">
    <citation type="submission" date="2025-08" db="UniProtKB">
        <authorList>
            <consortium name="Ensembl"/>
        </authorList>
    </citation>
    <scope>IDENTIFICATION</scope>
</reference>
<keyword evidence="5" id="KW-0963">Cytoplasm</keyword>
<keyword evidence="4" id="KW-1003">Cell membrane</keyword>
<comment type="function">
    <text evidence="10">Plays a role in primary ciliogenesis by modulating actin polymerization.</text>
</comment>
<comment type="similarity">
    <text evidence="11">Belongs to the CATIP family.</text>
</comment>
<evidence type="ECO:0000256" key="7">
    <source>
        <dbReference type="ARBA" id="ARBA00023136"/>
    </source>
</evidence>
<reference evidence="15" key="1">
    <citation type="submission" date="2003-08" db="EMBL/GenBank/DDBJ databases">
        <authorList>
            <person name="Birren B."/>
            <person name="Nusbaum C."/>
            <person name="Abebe A."/>
            <person name="Abouelleil A."/>
            <person name="Adekoya E."/>
            <person name="Ait-zahra M."/>
            <person name="Allen N."/>
            <person name="Allen T."/>
            <person name="An P."/>
            <person name="Anderson M."/>
            <person name="Anderson S."/>
            <person name="Arachchi H."/>
            <person name="Armbruster J."/>
            <person name="Bachantsang P."/>
            <person name="Baldwin J."/>
            <person name="Barry A."/>
            <person name="Bayul T."/>
            <person name="Blitshsteyn B."/>
            <person name="Bloom T."/>
            <person name="Blye J."/>
            <person name="Boguslavskiy L."/>
            <person name="Borowsky M."/>
            <person name="Boukhgalter B."/>
            <person name="Brunache A."/>
            <person name="Butler J."/>
            <person name="Calixte N."/>
            <person name="Calvo S."/>
            <person name="Camarata J."/>
            <person name="Campo K."/>
            <person name="Chang J."/>
            <person name="Cheshatsang Y."/>
            <person name="Citroen M."/>
            <person name="Collymore A."/>
            <person name="Considine T."/>
            <person name="Cook A."/>
            <person name="Cooke P."/>
            <person name="Corum B."/>
            <person name="Cuomo C."/>
            <person name="David R."/>
            <person name="Dawoe T."/>
            <person name="Degray S."/>
            <person name="Dodge S."/>
            <person name="Dooley K."/>
            <person name="Dorje P."/>
            <person name="Dorjee K."/>
            <person name="Dorris L."/>
            <person name="Duffey N."/>
            <person name="Dupes A."/>
            <person name="Elkins T."/>
            <person name="Engels R."/>
            <person name="Erickson J."/>
            <person name="Farina A."/>
            <person name="Faro S."/>
            <person name="Ferreira P."/>
            <person name="Fischer H."/>
            <person name="Fitzgerald M."/>
            <person name="Foley K."/>
            <person name="Gage D."/>
            <person name="Galagan J."/>
            <person name="Gearin G."/>
            <person name="Gnerre S."/>
            <person name="Gnirke A."/>
            <person name="Goyette A."/>
            <person name="Graham J."/>
            <person name="Grandbois E."/>
            <person name="Gyaltsen K."/>
            <person name="Hafez N."/>
            <person name="Hagopian D."/>
            <person name="Hagos B."/>
            <person name="Hall J."/>
            <person name="Hatcher B."/>
            <person name="Heller A."/>
            <person name="Higgins H."/>
            <person name="Honan T."/>
            <person name="Horn A."/>
            <person name="Houde N."/>
            <person name="Hughes L."/>
            <person name="Hulme W."/>
            <person name="Husby E."/>
            <person name="Iliev I."/>
            <person name="Jaffe D."/>
            <person name="Jones C."/>
            <person name="Kamal M."/>
            <person name="Kamat A."/>
            <person name="Kamvysselis M."/>
            <person name="Karlsson E."/>
            <person name="Kells C."/>
            <person name="Kieu A."/>
            <person name="Kisner P."/>
            <person name="Kodira C."/>
            <person name="Kulbokas E."/>
            <person name="Labutti K."/>
            <person name="Lama D."/>
            <person name="Landers T."/>
            <person name="Leger J."/>
            <person name="Levine S."/>
            <person name="Lewis D."/>
            <person name="Lewis T."/>
            <person name="Lindblad-toh K."/>
            <person name="Liu X."/>
            <person name="Lokyitsang T."/>
            <person name="Lokyitsang Y."/>
            <person name="Lucien O."/>
            <person name="Lui A."/>
            <person name="Ma L.J."/>
            <person name="Mabbitt R."/>
            <person name="Macdonald J."/>
            <person name="Maclean C."/>
            <person name="Major J."/>
            <person name="Manning J."/>
            <person name="Marabella R."/>
            <person name="Maru K."/>
            <person name="Matthews C."/>
            <person name="Mauceli E."/>
            <person name="Mccarthy M."/>
            <person name="Mcdonough S."/>
            <person name="Mcghee T."/>
            <person name="Meldrim J."/>
            <person name="Meneus L."/>
            <person name="Mesirov J."/>
            <person name="Mihalev A."/>
            <person name="Mihova T."/>
            <person name="Mikkelsen T."/>
            <person name="Mlenga V."/>
            <person name="Moru K."/>
            <person name="Mozes J."/>
            <person name="Mulrain L."/>
            <person name="Munson G."/>
            <person name="Naylor J."/>
            <person name="Newes C."/>
            <person name="Nguyen C."/>
            <person name="Nguyen N."/>
            <person name="Nguyen T."/>
            <person name="Nicol R."/>
            <person name="Nielsen C."/>
            <person name="Nizzari M."/>
            <person name="Norbu C."/>
            <person name="Norbu N."/>
            <person name="O'donnell P."/>
            <person name="Okoawo O."/>
            <person name="O'leary S."/>
            <person name="Omotosho B."/>
            <person name="O'neill K."/>
            <person name="Osman S."/>
            <person name="Parker S."/>
            <person name="Perrin D."/>
            <person name="Phunkhang P."/>
            <person name="Piqani B."/>
            <person name="Purcell S."/>
            <person name="Rachupka T."/>
            <person name="Ramasamy U."/>
            <person name="Rameau R."/>
            <person name="Ray V."/>
            <person name="Raymond C."/>
            <person name="Retta R."/>
            <person name="Richardson S."/>
            <person name="Rise C."/>
            <person name="Rodriguez J."/>
            <person name="Rogers J."/>
            <person name="Rogov P."/>
            <person name="Rutman M."/>
            <person name="Schupbach R."/>
            <person name="Seaman C."/>
            <person name="Settipalli S."/>
            <person name="Sharpe T."/>
            <person name="Sheridan J."/>
            <person name="Sherpa N."/>
            <person name="Shi J."/>
            <person name="Smirnov S."/>
            <person name="Smith C."/>
            <person name="Sougnez C."/>
            <person name="Spencer B."/>
            <person name="Stalker J."/>
            <person name="Stange-thomann N."/>
            <person name="Stavropoulos S."/>
            <person name="Stetson K."/>
            <person name="Stone C."/>
            <person name="Stone S."/>
            <person name="Stubbs M."/>
            <person name="Talamas J."/>
            <person name="Tchuinga P."/>
            <person name="Tenzing P."/>
            <person name="Tesfaye S."/>
            <person name="Theodore J."/>
            <person name="Thoulutsang Y."/>
            <person name="Topham K."/>
            <person name="Towey S."/>
            <person name="Tsamla T."/>
            <person name="Tsomo N."/>
            <person name="Vallee D."/>
            <person name="Vassiliev H."/>
            <person name="Venkataraman V."/>
            <person name="Vinson J."/>
            <person name="Vo A."/>
            <person name="Wade C."/>
            <person name="Wang S."/>
            <person name="Wangchuk T."/>
            <person name="Wangdi T."/>
            <person name="Whittaker C."/>
            <person name="Wilkinson J."/>
            <person name="Wu Y."/>
            <person name="Wyman D."/>
            <person name="Yadav S."/>
            <person name="Yang S."/>
            <person name="Yang X."/>
            <person name="Yeager S."/>
            <person name="Yee E."/>
            <person name="Young G."/>
            <person name="Zainoun J."/>
            <person name="Zembeck L."/>
            <person name="Zimmer A."/>
            <person name="Zody M."/>
            <person name="Lander E."/>
        </authorList>
    </citation>
    <scope>NUCLEOTIDE SEQUENCE [LARGE SCALE GENOMIC DNA]</scope>
</reference>
<dbReference type="Proteomes" id="UP000007875">
    <property type="component" value="Unassembled WGS sequence"/>
</dbReference>
<dbReference type="GO" id="GO:0005886">
    <property type="term" value="C:plasma membrane"/>
    <property type="evidence" value="ECO:0007669"/>
    <property type="project" value="UniProtKB-SubCell"/>
</dbReference>